<dbReference type="RefSeq" id="WP_119443182.1">
    <property type="nucleotide sequence ID" value="NZ_CP032317.1"/>
</dbReference>
<reference evidence="3 4" key="1">
    <citation type="submission" date="2018-09" db="EMBL/GenBank/DDBJ databases">
        <title>Hymenobacter medium sp. nov., isolated from R2A medium.</title>
        <authorList>
            <person name="Yingchao G."/>
        </authorList>
    </citation>
    <scope>NUCLEOTIDE SEQUENCE [LARGE SCALE GENOMIC DNA]</scope>
    <source>
        <strain evidence="4">sh-6</strain>
    </source>
</reference>
<name>A0A3B7R2K8_9BACT</name>
<dbReference type="Gene3D" id="3.40.1440.10">
    <property type="entry name" value="GIY-YIG endonuclease"/>
    <property type="match status" value="1"/>
</dbReference>
<dbReference type="SMART" id="SM00465">
    <property type="entry name" value="GIYc"/>
    <property type="match status" value="1"/>
</dbReference>
<dbReference type="CDD" id="cd10448">
    <property type="entry name" value="GIY-YIG_unchar_3"/>
    <property type="match status" value="1"/>
</dbReference>
<dbReference type="InterPro" id="IPR000305">
    <property type="entry name" value="GIY-YIG_endonuc"/>
</dbReference>
<comment type="similarity">
    <text evidence="1">Belongs to the UPF0213 family.</text>
</comment>
<gene>
    <name evidence="3" type="ORF">D3Y59_00065</name>
</gene>
<dbReference type="AlphaFoldDB" id="A0A3B7R2K8"/>
<dbReference type="SUPFAM" id="SSF82771">
    <property type="entry name" value="GIY-YIG endonuclease"/>
    <property type="match status" value="1"/>
</dbReference>
<dbReference type="EMBL" id="CP032317">
    <property type="protein sequence ID" value="AYA35589.1"/>
    <property type="molecule type" value="Genomic_DNA"/>
</dbReference>
<dbReference type="InterPro" id="IPR035901">
    <property type="entry name" value="GIY-YIG_endonuc_sf"/>
</dbReference>
<keyword evidence="4" id="KW-1185">Reference proteome</keyword>
<sequence>MRHHRYFVYILTNQNHMVLYVGVTNDLGRRVTEHRSGVHQGFTKRYNVTKLIYFEEYTDINAAIAREKQFKSGSRQKKLDAVASLNPNWDELLP</sequence>
<dbReference type="PANTHER" id="PTHR34477">
    <property type="entry name" value="UPF0213 PROTEIN YHBQ"/>
    <property type="match status" value="1"/>
</dbReference>
<feature type="domain" description="GIY-YIG" evidence="2">
    <location>
        <begin position="4"/>
        <end position="80"/>
    </location>
</feature>
<dbReference type="InterPro" id="IPR050190">
    <property type="entry name" value="UPF0213_domain"/>
</dbReference>
<dbReference type="Proteomes" id="UP000262802">
    <property type="component" value="Chromosome"/>
</dbReference>
<dbReference type="OrthoDB" id="1495241at2"/>
<evidence type="ECO:0000259" key="2">
    <source>
        <dbReference type="PROSITE" id="PS50164"/>
    </source>
</evidence>
<dbReference type="KEGG" id="hyh:D3Y59_00065"/>
<protein>
    <submittedName>
        <fullName evidence="3">GIY-YIG nuclease family protein</fullName>
    </submittedName>
</protein>
<organism evidence="3 4">
    <name type="scientific">Hymenobacter oligotrophus</name>
    <dbReference type="NCBI Taxonomy" id="2319843"/>
    <lineage>
        <taxon>Bacteria</taxon>
        <taxon>Pseudomonadati</taxon>
        <taxon>Bacteroidota</taxon>
        <taxon>Cytophagia</taxon>
        <taxon>Cytophagales</taxon>
        <taxon>Hymenobacteraceae</taxon>
        <taxon>Hymenobacter</taxon>
    </lineage>
</organism>
<dbReference type="PANTHER" id="PTHR34477:SF5">
    <property type="entry name" value="BSL5627 PROTEIN"/>
    <property type="match status" value="1"/>
</dbReference>
<accession>A0A3B7R2K8</accession>
<dbReference type="PROSITE" id="PS50164">
    <property type="entry name" value="GIY_YIG"/>
    <property type="match status" value="1"/>
</dbReference>
<evidence type="ECO:0000256" key="1">
    <source>
        <dbReference type="ARBA" id="ARBA00007435"/>
    </source>
</evidence>
<evidence type="ECO:0000313" key="4">
    <source>
        <dbReference type="Proteomes" id="UP000262802"/>
    </source>
</evidence>
<evidence type="ECO:0000313" key="3">
    <source>
        <dbReference type="EMBL" id="AYA35589.1"/>
    </source>
</evidence>
<proteinExistence type="inferred from homology"/>
<dbReference type="Pfam" id="PF01541">
    <property type="entry name" value="GIY-YIG"/>
    <property type="match status" value="1"/>
</dbReference>